<dbReference type="PATRIC" id="fig|1423779.3.peg.367"/>
<dbReference type="AlphaFoldDB" id="A0A0R1WBX5"/>
<keyword evidence="1" id="KW-0812">Transmembrane</keyword>
<gene>
    <name evidence="2" type="ORF">FC49_GL000361</name>
</gene>
<comment type="caution">
    <text evidence="2">The sequence shown here is derived from an EMBL/GenBank/DDBJ whole genome shotgun (WGS) entry which is preliminary data.</text>
</comment>
<feature type="transmembrane region" description="Helical" evidence="1">
    <location>
        <begin position="71"/>
        <end position="88"/>
    </location>
</feature>
<proteinExistence type="predicted"/>
<reference evidence="2 3" key="1">
    <citation type="journal article" date="2015" name="Genome Announc.">
        <title>Expanding the biotechnology potential of lactobacilli through comparative genomics of 213 strains and associated genera.</title>
        <authorList>
            <person name="Sun Z."/>
            <person name="Harris H.M."/>
            <person name="McCann A."/>
            <person name="Guo C."/>
            <person name="Argimon S."/>
            <person name="Zhang W."/>
            <person name="Yang X."/>
            <person name="Jeffery I.B."/>
            <person name="Cooney J.C."/>
            <person name="Kagawa T.F."/>
            <person name="Liu W."/>
            <person name="Song Y."/>
            <person name="Salvetti E."/>
            <person name="Wrobel A."/>
            <person name="Rasinkangas P."/>
            <person name="Parkhill J."/>
            <person name="Rea M.C."/>
            <person name="O'Sullivan O."/>
            <person name="Ritari J."/>
            <person name="Douillard F.P."/>
            <person name="Paul Ross R."/>
            <person name="Yang R."/>
            <person name="Briner A.E."/>
            <person name="Felis G.E."/>
            <person name="de Vos W.M."/>
            <person name="Barrangou R."/>
            <person name="Klaenhammer T.R."/>
            <person name="Caufield P.W."/>
            <person name="Cui Y."/>
            <person name="Zhang H."/>
            <person name="O'Toole P.W."/>
        </authorList>
    </citation>
    <scope>NUCLEOTIDE SEQUENCE [LARGE SCALE GENOMIC DNA]</scope>
    <source>
        <strain evidence="2 3">DSM 4864</strain>
    </source>
</reference>
<organism evidence="2 3">
    <name type="scientific">Limosilactobacillus oris DSM 4864</name>
    <dbReference type="NCBI Taxonomy" id="1423779"/>
    <lineage>
        <taxon>Bacteria</taxon>
        <taxon>Bacillati</taxon>
        <taxon>Bacillota</taxon>
        <taxon>Bacilli</taxon>
        <taxon>Lactobacillales</taxon>
        <taxon>Lactobacillaceae</taxon>
        <taxon>Limosilactobacillus</taxon>
    </lineage>
</organism>
<feature type="transmembrane region" description="Helical" evidence="1">
    <location>
        <begin position="20"/>
        <end position="44"/>
    </location>
</feature>
<accession>A0A0R1WBX5</accession>
<sequence length="408" mass="46625">MFYLRKVKQINQIQLSGENIYLFALTVTLVVSFLANTTFVQYIAVKNFNRINYLILGILVLKIFILDNYRWYELAGIFFVLAIGVYSWRVTNNNVLMIMLTFIFAAKGVHFDKIIHQYFKVNLTLILLVSVYALLGIIRNLSYVRTDSKIMRYALGVLYPTDYAAYVFYLILAYAFINYKRIGKRQYLLFTVIAVALYAVTNARLDTILILLIIPILLVAKRAGNSTHRISRILAANYWSLTLILPYAFGLMTVYFNPANSIFWHLNDLLSGRLLYGNIAFQQHPVKLLSQKVVEHGWGGIQGLKMFKDNQARYFFIDSSFIRLLVVYGVVLSIIVIGIMVIISVRAELRQSYLLPAIILLITLSSLIDQHLLEISFNPFLLAFLANGVVVTSSCKSATERDVLSEKV</sequence>
<feature type="transmembrane region" description="Helical" evidence="1">
    <location>
        <begin position="236"/>
        <end position="256"/>
    </location>
</feature>
<feature type="transmembrane region" description="Helical" evidence="1">
    <location>
        <begin position="352"/>
        <end position="368"/>
    </location>
</feature>
<feature type="transmembrane region" description="Helical" evidence="1">
    <location>
        <begin position="380"/>
        <end position="399"/>
    </location>
</feature>
<dbReference type="EMBL" id="AZGE01000011">
    <property type="protein sequence ID" value="KRM15440.1"/>
    <property type="molecule type" value="Genomic_DNA"/>
</dbReference>
<feature type="transmembrane region" description="Helical" evidence="1">
    <location>
        <begin position="186"/>
        <end position="201"/>
    </location>
</feature>
<evidence type="ECO:0000256" key="1">
    <source>
        <dbReference type="SAM" id="Phobius"/>
    </source>
</evidence>
<dbReference type="RefSeq" id="WP_003715782.1">
    <property type="nucleotide sequence ID" value="NZ_AZGE01000011.1"/>
</dbReference>
<dbReference type="Proteomes" id="UP000050973">
    <property type="component" value="Unassembled WGS sequence"/>
</dbReference>
<name>A0A0R1WBX5_9LACO</name>
<feature type="transmembrane region" description="Helical" evidence="1">
    <location>
        <begin position="50"/>
        <end position="66"/>
    </location>
</feature>
<keyword evidence="1" id="KW-0472">Membrane</keyword>
<keyword evidence="1" id="KW-1133">Transmembrane helix</keyword>
<evidence type="ECO:0000313" key="3">
    <source>
        <dbReference type="Proteomes" id="UP000050973"/>
    </source>
</evidence>
<feature type="transmembrane region" description="Helical" evidence="1">
    <location>
        <begin position="123"/>
        <end position="143"/>
    </location>
</feature>
<protein>
    <submittedName>
        <fullName evidence="2">Membrane protein</fullName>
    </submittedName>
</protein>
<feature type="transmembrane region" description="Helical" evidence="1">
    <location>
        <begin position="321"/>
        <end position="345"/>
    </location>
</feature>
<feature type="transmembrane region" description="Helical" evidence="1">
    <location>
        <begin position="163"/>
        <end position="179"/>
    </location>
</feature>
<evidence type="ECO:0000313" key="2">
    <source>
        <dbReference type="EMBL" id="KRM15440.1"/>
    </source>
</evidence>